<accession>A0A8S4G590</accession>
<proteinExistence type="predicted"/>
<dbReference type="InterPro" id="IPR015897">
    <property type="entry name" value="CHK_kinase-like"/>
</dbReference>
<reference evidence="2" key="1">
    <citation type="submission" date="2020-11" db="EMBL/GenBank/DDBJ databases">
        <authorList>
            <person name="Whiteford S."/>
        </authorList>
    </citation>
    <scope>NUCLEOTIDE SEQUENCE</scope>
</reference>
<dbReference type="Pfam" id="PF02958">
    <property type="entry name" value="EcKL"/>
    <property type="match status" value="1"/>
</dbReference>
<dbReference type="AlphaFoldDB" id="A0A8S4G590"/>
<gene>
    <name evidence="2" type="ORF">PLXY2_LOCUS13689</name>
</gene>
<evidence type="ECO:0000313" key="2">
    <source>
        <dbReference type="EMBL" id="CAG9135429.1"/>
    </source>
</evidence>
<keyword evidence="3" id="KW-1185">Reference proteome</keyword>
<dbReference type="PANTHER" id="PTHR11012">
    <property type="entry name" value="PROTEIN KINASE-LIKE DOMAIN-CONTAINING"/>
    <property type="match status" value="1"/>
</dbReference>
<name>A0A8S4G590_PLUXY</name>
<organism evidence="2 3">
    <name type="scientific">Plutella xylostella</name>
    <name type="common">Diamondback moth</name>
    <name type="synonym">Plutella maculipennis</name>
    <dbReference type="NCBI Taxonomy" id="51655"/>
    <lineage>
        <taxon>Eukaryota</taxon>
        <taxon>Metazoa</taxon>
        <taxon>Ecdysozoa</taxon>
        <taxon>Arthropoda</taxon>
        <taxon>Hexapoda</taxon>
        <taxon>Insecta</taxon>
        <taxon>Pterygota</taxon>
        <taxon>Neoptera</taxon>
        <taxon>Endopterygota</taxon>
        <taxon>Lepidoptera</taxon>
        <taxon>Glossata</taxon>
        <taxon>Ditrysia</taxon>
        <taxon>Yponomeutoidea</taxon>
        <taxon>Plutellidae</taxon>
        <taxon>Plutella</taxon>
    </lineage>
</organism>
<dbReference type="InterPro" id="IPR004119">
    <property type="entry name" value="EcKL"/>
</dbReference>
<evidence type="ECO:0000259" key="1">
    <source>
        <dbReference type="SMART" id="SM00587"/>
    </source>
</evidence>
<dbReference type="Gene3D" id="3.90.1200.10">
    <property type="match status" value="1"/>
</dbReference>
<dbReference type="EMBL" id="CAJHNJ030000103">
    <property type="protein sequence ID" value="CAG9135429.1"/>
    <property type="molecule type" value="Genomic_DNA"/>
</dbReference>
<dbReference type="SUPFAM" id="SSF56112">
    <property type="entry name" value="Protein kinase-like (PK-like)"/>
    <property type="match status" value="1"/>
</dbReference>
<dbReference type="Proteomes" id="UP000653454">
    <property type="component" value="Unassembled WGS sequence"/>
</dbReference>
<dbReference type="PANTHER" id="PTHR11012:SF30">
    <property type="entry name" value="PROTEIN KINASE-LIKE DOMAIN-CONTAINING"/>
    <property type="match status" value="1"/>
</dbReference>
<protein>
    <submittedName>
        <fullName evidence="2">(diamondback moth) hypothetical protein</fullName>
    </submittedName>
</protein>
<feature type="domain" description="CHK kinase-like" evidence="1">
    <location>
        <begin position="133"/>
        <end position="336"/>
    </location>
</feature>
<evidence type="ECO:0000313" key="3">
    <source>
        <dbReference type="Proteomes" id="UP000653454"/>
    </source>
</evidence>
<dbReference type="SMART" id="SM00587">
    <property type="entry name" value="CHK"/>
    <property type="match status" value="1"/>
</dbReference>
<sequence>MTDITLGFLQGLLREELPDVTVTSFEGAPGSNRGDNYTSMVYRITLTGTRKSIEPDGSSERQEPWHGSIIYKCLPESTLRREAFKSDELFCNEVAFYNKIWPTLSKFQHQWSYKLKFPFKSIPKCYLAQNDLVILKDLKELGFVMPDRRKGLSIEQCYFVMKHLAQFHALSLAMKYYNPEGFYELLNIQDGISEVFFVAENEDYYKNYYREAAVNAVAMVEEELENSEDKDTYISKFKEFCSEEHFFQNMVDLVTPKEHLAVITHGDCWTNNLLFRYVDGDIAEMYLVDFQLARYASPTLDLASLMYLCLDRGQRKEHLTSLLEYYTDQLHQRLLELSDDESVFSDALNKKALWDLVQSEFKRSSRFGLGLALDMLPIMTCDSNEAPNLYQAKESVAPSHECIKPVFTSNEECRKKITDLVQELVDEGVI</sequence>
<comment type="caution">
    <text evidence="2">The sequence shown here is derived from an EMBL/GenBank/DDBJ whole genome shotgun (WGS) entry which is preliminary data.</text>
</comment>
<dbReference type="InterPro" id="IPR011009">
    <property type="entry name" value="Kinase-like_dom_sf"/>
</dbReference>